<keyword evidence="4 6" id="KW-1133">Transmembrane helix</keyword>
<accession>A0ABZ0PJE0</accession>
<evidence type="ECO:0000256" key="3">
    <source>
        <dbReference type="ARBA" id="ARBA00022692"/>
    </source>
</evidence>
<proteinExistence type="inferred from homology"/>
<dbReference type="PROSITE" id="PS50895">
    <property type="entry name" value="SURF1"/>
    <property type="match status" value="1"/>
</dbReference>
<dbReference type="InterPro" id="IPR045214">
    <property type="entry name" value="Surf1/Surf4"/>
</dbReference>
<organism evidence="7 8">
    <name type="scientific">Sediminicoccus rosea</name>
    <dbReference type="NCBI Taxonomy" id="1225128"/>
    <lineage>
        <taxon>Bacteria</taxon>
        <taxon>Pseudomonadati</taxon>
        <taxon>Pseudomonadota</taxon>
        <taxon>Alphaproteobacteria</taxon>
        <taxon>Acetobacterales</taxon>
        <taxon>Roseomonadaceae</taxon>
        <taxon>Sediminicoccus</taxon>
    </lineage>
</organism>
<evidence type="ECO:0000313" key="8">
    <source>
        <dbReference type="Proteomes" id="UP001305521"/>
    </source>
</evidence>
<feature type="transmembrane region" description="Helical" evidence="6">
    <location>
        <begin position="14"/>
        <end position="36"/>
    </location>
</feature>
<comment type="subcellular location">
    <subcellularLocation>
        <location evidence="6">Cell membrane</location>
        <topology evidence="6">Multi-pass membrane protein</topology>
    </subcellularLocation>
    <subcellularLocation>
        <location evidence="1">Membrane</location>
    </subcellularLocation>
</comment>
<gene>
    <name evidence="7" type="ORF">R9Z33_00915</name>
</gene>
<keyword evidence="5 6" id="KW-0472">Membrane</keyword>
<dbReference type="CDD" id="cd06662">
    <property type="entry name" value="SURF1"/>
    <property type="match status" value="1"/>
</dbReference>
<dbReference type="PANTHER" id="PTHR23427:SF2">
    <property type="entry name" value="SURFEIT LOCUS PROTEIN 1"/>
    <property type="match status" value="1"/>
</dbReference>
<evidence type="ECO:0000256" key="2">
    <source>
        <dbReference type="ARBA" id="ARBA00007165"/>
    </source>
</evidence>
<evidence type="ECO:0000313" key="7">
    <source>
        <dbReference type="EMBL" id="WPB85448.1"/>
    </source>
</evidence>
<dbReference type="PANTHER" id="PTHR23427">
    <property type="entry name" value="SURFEIT LOCUS PROTEIN"/>
    <property type="match status" value="1"/>
</dbReference>
<dbReference type="InterPro" id="IPR002994">
    <property type="entry name" value="Surf1/Shy1"/>
</dbReference>
<keyword evidence="8" id="KW-1185">Reference proteome</keyword>
<protein>
    <recommendedName>
        <fullName evidence="6">SURF1-like protein</fullName>
    </recommendedName>
</protein>
<comment type="similarity">
    <text evidence="2 6">Belongs to the SURF1 family.</text>
</comment>
<evidence type="ECO:0000256" key="6">
    <source>
        <dbReference type="RuleBase" id="RU363076"/>
    </source>
</evidence>
<reference evidence="7 8" key="1">
    <citation type="submission" date="2023-11" db="EMBL/GenBank/DDBJ databases">
        <title>Arctic aerobic anoxygenic photoheterotroph Sediminicoccus rosea KRV36 adapts its photosynthesis to long days of polar summer.</title>
        <authorList>
            <person name="Tomasch J."/>
            <person name="Kopejtka K."/>
            <person name="Bily T."/>
            <person name="Gardiner A.T."/>
            <person name="Gardian Z."/>
            <person name="Shivaramu S."/>
            <person name="Koblizek M."/>
            <person name="Engelhardt F."/>
            <person name="Kaftan D."/>
        </authorList>
    </citation>
    <scope>NUCLEOTIDE SEQUENCE [LARGE SCALE GENOMIC DNA]</scope>
    <source>
        <strain evidence="7 8">R-30</strain>
    </source>
</reference>
<keyword evidence="6" id="KW-1003">Cell membrane</keyword>
<dbReference type="Pfam" id="PF02104">
    <property type="entry name" value="SURF1"/>
    <property type="match status" value="1"/>
</dbReference>
<evidence type="ECO:0000256" key="4">
    <source>
        <dbReference type="ARBA" id="ARBA00022989"/>
    </source>
</evidence>
<keyword evidence="3 6" id="KW-0812">Transmembrane</keyword>
<sequence length="247" mass="26170">MTPSEQRPVPWQRLILPSFLALPVLALLLGLGTWQLQRLAWKNGLLAELAAAQARGPVEATANPAPFAHITATGRFRPGAEAMLGLEVRGPVLGGSLVTVLDRPGQPPLLVERGWAPLEGGDQIQRPGGDVTVSGYARYADRRSLFAAKDDPANRRFYSFDPRALAAALGAPDAPPYALTVVVPGAAPLPSGLGSAPAPQRGPVPDAAHGFPSPGNPHLGYAVTWFGLALAWIAIFLLWARRRIRDA</sequence>
<name>A0ABZ0PJE0_9PROT</name>
<evidence type="ECO:0000256" key="1">
    <source>
        <dbReference type="ARBA" id="ARBA00004370"/>
    </source>
</evidence>
<dbReference type="Proteomes" id="UP001305521">
    <property type="component" value="Chromosome"/>
</dbReference>
<dbReference type="EMBL" id="CP137852">
    <property type="protein sequence ID" value="WPB85448.1"/>
    <property type="molecule type" value="Genomic_DNA"/>
</dbReference>
<evidence type="ECO:0000256" key="5">
    <source>
        <dbReference type="ARBA" id="ARBA00023136"/>
    </source>
</evidence>
<dbReference type="RefSeq" id="WP_318649418.1">
    <property type="nucleotide sequence ID" value="NZ_CP137852.1"/>
</dbReference>
<feature type="transmembrane region" description="Helical" evidence="6">
    <location>
        <begin position="219"/>
        <end position="240"/>
    </location>
</feature>